<dbReference type="FunFam" id="1.10.3730.10:FF:000001">
    <property type="entry name" value="Pyrroline-5-carboxylate reductase"/>
    <property type="match status" value="1"/>
</dbReference>
<dbReference type="SUPFAM" id="SSF51735">
    <property type="entry name" value="NAD(P)-binding Rossmann-fold domains"/>
    <property type="match status" value="1"/>
</dbReference>
<feature type="domain" description="Pyrroline-5-carboxylate reductase dimerisation" evidence="14">
    <location>
        <begin position="162"/>
        <end position="266"/>
    </location>
</feature>
<evidence type="ECO:0000256" key="8">
    <source>
        <dbReference type="ARBA" id="ARBA00050547"/>
    </source>
</evidence>
<feature type="binding site" evidence="12">
    <location>
        <position position="35"/>
    </location>
    <ligand>
        <name>NADP(+)</name>
        <dbReference type="ChEBI" id="CHEBI:58349"/>
    </ligand>
</feature>
<keyword evidence="5 10" id="KW-0641">Proline biosynthesis</keyword>
<evidence type="ECO:0000313" key="16">
    <source>
        <dbReference type="Proteomes" id="UP000315901"/>
    </source>
</evidence>
<comment type="subcellular location">
    <subcellularLocation>
        <location evidence="10">Cytoplasm</location>
    </subcellularLocation>
</comment>
<dbReference type="InterPro" id="IPR029036">
    <property type="entry name" value="P5CR_dimer"/>
</dbReference>
<proteinExistence type="inferred from homology"/>
<dbReference type="InterPro" id="IPR000304">
    <property type="entry name" value="Pyrroline-COOH_reductase"/>
</dbReference>
<dbReference type="PIRSF" id="PIRSF000193">
    <property type="entry name" value="Pyrrol-5-carb_rd"/>
    <property type="match status" value="1"/>
</dbReference>
<feature type="binding site" evidence="12">
    <location>
        <position position="56"/>
    </location>
    <ligand>
        <name>NADPH</name>
        <dbReference type="ChEBI" id="CHEBI:57783"/>
    </ligand>
</feature>
<dbReference type="EC" id="1.5.1.2" evidence="10 11"/>
<accession>A0A501WJU1</accession>
<evidence type="ECO:0000256" key="6">
    <source>
        <dbReference type="ARBA" id="ARBA00022857"/>
    </source>
</evidence>
<dbReference type="UniPathway" id="UPA00098">
    <property type="reaction ID" value="UER00361"/>
</dbReference>
<keyword evidence="6 10" id="KW-0521">NADP</keyword>
<dbReference type="Proteomes" id="UP000315901">
    <property type="component" value="Unassembled WGS sequence"/>
</dbReference>
<dbReference type="PANTHER" id="PTHR11645:SF0">
    <property type="entry name" value="PYRROLINE-5-CARBOXYLATE REDUCTASE 3"/>
    <property type="match status" value="1"/>
</dbReference>
<dbReference type="AlphaFoldDB" id="A0A501WJU1"/>
<dbReference type="Gene3D" id="3.40.50.720">
    <property type="entry name" value="NAD(P)-binding Rossmann-like Domain"/>
    <property type="match status" value="1"/>
</dbReference>
<dbReference type="RefSeq" id="WP_140589357.1">
    <property type="nucleotide sequence ID" value="NZ_VFRR01000022.1"/>
</dbReference>
<evidence type="ECO:0000259" key="14">
    <source>
        <dbReference type="Pfam" id="PF14748"/>
    </source>
</evidence>
<comment type="function">
    <text evidence="10">Catalyzes the reduction of 1-pyrroline-5-carboxylate (PCA) to L-proline.</text>
</comment>
<evidence type="ECO:0000256" key="2">
    <source>
        <dbReference type="ARBA" id="ARBA00005525"/>
    </source>
</evidence>
<comment type="catalytic activity">
    <reaction evidence="9 10">
        <text>L-proline + NADP(+) = (S)-1-pyrroline-5-carboxylate + NADPH + 2 H(+)</text>
        <dbReference type="Rhea" id="RHEA:14109"/>
        <dbReference type="ChEBI" id="CHEBI:15378"/>
        <dbReference type="ChEBI" id="CHEBI:17388"/>
        <dbReference type="ChEBI" id="CHEBI:57783"/>
        <dbReference type="ChEBI" id="CHEBI:58349"/>
        <dbReference type="ChEBI" id="CHEBI:60039"/>
        <dbReference type="EC" id="1.5.1.2"/>
    </reaction>
</comment>
<dbReference type="InterPro" id="IPR036291">
    <property type="entry name" value="NAD(P)-bd_dom_sf"/>
</dbReference>
<keyword evidence="16" id="KW-1185">Reference proteome</keyword>
<dbReference type="OrthoDB" id="9805754at2"/>
<protein>
    <recommendedName>
        <fullName evidence="10 11">Pyrroline-5-carboxylate reductase</fullName>
        <shortName evidence="10">P5C reductase</shortName>
        <shortName evidence="10">P5CR</shortName>
        <ecNumber evidence="10 11">1.5.1.2</ecNumber>
    </recommendedName>
    <alternativeName>
        <fullName evidence="10">PCA reductase</fullName>
    </alternativeName>
</protein>
<dbReference type="GO" id="GO:0055129">
    <property type="term" value="P:L-proline biosynthetic process"/>
    <property type="evidence" value="ECO:0007669"/>
    <property type="project" value="UniProtKB-UniRule"/>
</dbReference>
<evidence type="ECO:0000256" key="5">
    <source>
        <dbReference type="ARBA" id="ARBA00022650"/>
    </source>
</evidence>
<evidence type="ECO:0000256" key="4">
    <source>
        <dbReference type="ARBA" id="ARBA00022605"/>
    </source>
</evidence>
<comment type="similarity">
    <text evidence="2 10">Belongs to the pyrroline-5-carboxylate reductase family.</text>
</comment>
<dbReference type="InterPro" id="IPR028939">
    <property type="entry name" value="P5C_Rdtase_cat_N"/>
</dbReference>
<evidence type="ECO:0000256" key="9">
    <source>
        <dbReference type="ARBA" id="ARBA00052690"/>
    </source>
</evidence>
<reference evidence="15 16" key="1">
    <citation type="submission" date="2019-06" db="EMBL/GenBank/DDBJ databases">
        <title>A novel bacterium of genus Marinomonas, isolated from coastal sand.</title>
        <authorList>
            <person name="Huang H."/>
            <person name="Mo K."/>
            <person name="Hu Y."/>
        </authorList>
    </citation>
    <scope>NUCLEOTIDE SEQUENCE [LARGE SCALE GENOMIC DNA]</scope>
    <source>
        <strain evidence="15 16">HB171799</strain>
    </source>
</reference>
<dbReference type="HAMAP" id="MF_01925">
    <property type="entry name" value="P5C_reductase"/>
    <property type="match status" value="1"/>
</dbReference>
<keyword evidence="7 10" id="KW-0560">Oxidoreductase</keyword>
<dbReference type="PANTHER" id="PTHR11645">
    <property type="entry name" value="PYRROLINE-5-CARBOXYLATE REDUCTASE"/>
    <property type="match status" value="1"/>
</dbReference>
<evidence type="ECO:0000256" key="10">
    <source>
        <dbReference type="HAMAP-Rule" id="MF_01925"/>
    </source>
</evidence>
<evidence type="ECO:0000313" key="15">
    <source>
        <dbReference type="EMBL" id="TPE49789.1"/>
    </source>
</evidence>
<dbReference type="Pfam" id="PF03807">
    <property type="entry name" value="F420_oxidored"/>
    <property type="match status" value="1"/>
</dbReference>
<name>A0A501WJU1_9GAMM</name>
<dbReference type="NCBIfam" id="TIGR00112">
    <property type="entry name" value="proC"/>
    <property type="match status" value="1"/>
</dbReference>
<comment type="pathway">
    <text evidence="1 10">Amino-acid biosynthesis; L-proline biosynthesis; L-proline from L-glutamate 5-semialdehyde: step 1/1.</text>
</comment>
<dbReference type="GO" id="GO:0005737">
    <property type="term" value="C:cytoplasm"/>
    <property type="evidence" value="ECO:0007669"/>
    <property type="project" value="UniProtKB-SubCell"/>
</dbReference>
<evidence type="ECO:0000256" key="1">
    <source>
        <dbReference type="ARBA" id="ARBA00005205"/>
    </source>
</evidence>
<sequence length="273" mass="29198">MSLRIAFIGVGNMASAIIGGLIASGYDAGKICGTSLDVTTHKALEDKFGMRMYADNSSAVANADVVFLSVKPQQMGAVIADFVENVREDQLFISVAAGIEVGSLEKWLQKPVSVVRCMPNTPALVGCGMTGLIANDNTTAEQRQWVSNVFDSFGAHVWVSEEQQMHTVTALSGSAPAYFFRFIEAMIEAGKAQGLDAESCRKLATYSMLGAAKMATELEEDIAQLRINITSPKGTTEQALIALEEKGIDAMVRSAVDACARRSQELAQEFAAN</sequence>
<dbReference type="InterPro" id="IPR008927">
    <property type="entry name" value="6-PGluconate_DH-like_C_sf"/>
</dbReference>
<feature type="binding site" evidence="12">
    <location>
        <begin position="8"/>
        <end position="13"/>
    </location>
    <ligand>
        <name>NADP(+)</name>
        <dbReference type="ChEBI" id="CHEBI:58349"/>
    </ligand>
</feature>
<dbReference type="EMBL" id="VFRR01000022">
    <property type="protein sequence ID" value="TPE49789.1"/>
    <property type="molecule type" value="Genomic_DNA"/>
</dbReference>
<evidence type="ECO:0000256" key="11">
    <source>
        <dbReference type="NCBIfam" id="TIGR00112"/>
    </source>
</evidence>
<keyword evidence="3 10" id="KW-0963">Cytoplasm</keyword>
<dbReference type="SUPFAM" id="SSF48179">
    <property type="entry name" value="6-phosphogluconate dehydrogenase C-terminal domain-like"/>
    <property type="match status" value="1"/>
</dbReference>
<dbReference type="Pfam" id="PF14748">
    <property type="entry name" value="P5CR_dimer"/>
    <property type="match status" value="1"/>
</dbReference>
<feature type="domain" description="Pyrroline-5-carboxylate reductase catalytic N-terminal" evidence="13">
    <location>
        <begin position="4"/>
        <end position="98"/>
    </location>
</feature>
<dbReference type="GO" id="GO:0004735">
    <property type="term" value="F:pyrroline-5-carboxylate reductase activity"/>
    <property type="evidence" value="ECO:0007669"/>
    <property type="project" value="UniProtKB-UniRule"/>
</dbReference>
<evidence type="ECO:0000256" key="7">
    <source>
        <dbReference type="ARBA" id="ARBA00023002"/>
    </source>
</evidence>
<gene>
    <name evidence="10" type="primary">proC</name>
    <name evidence="15" type="ORF">FJM67_11280</name>
</gene>
<dbReference type="FunFam" id="3.40.50.720:FF:000105">
    <property type="entry name" value="Pyrroline-5-carboxylate reductase"/>
    <property type="match status" value="1"/>
</dbReference>
<keyword evidence="4 10" id="KW-0028">Amino-acid biosynthesis</keyword>
<evidence type="ECO:0000259" key="13">
    <source>
        <dbReference type="Pfam" id="PF03807"/>
    </source>
</evidence>
<comment type="catalytic activity">
    <reaction evidence="8 10">
        <text>L-proline + NAD(+) = (S)-1-pyrroline-5-carboxylate + NADH + 2 H(+)</text>
        <dbReference type="Rhea" id="RHEA:14105"/>
        <dbReference type="ChEBI" id="CHEBI:15378"/>
        <dbReference type="ChEBI" id="CHEBI:17388"/>
        <dbReference type="ChEBI" id="CHEBI:57540"/>
        <dbReference type="ChEBI" id="CHEBI:57945"/>
        <dbReference type="ChEBI" id="CHEBI:60039"/>
        <dbReference type="EC" id="1.5.1.2"/>
    </reaction>
</comment>
<evidence type="ECO:0000256" key="3">
    <source>
        <dbReference type="ARBA" id="ARBA00022490"/>
    </source>
</evidence>
<evidence type="ECO:0000256" key="12">
    <source>
        <dbReference type="PIRSR" id="PIRSR000193-1"/>
    </source>
</evidence>
<organism evidence="15 16">
    <name type="scientific">Maribrevibacterium harenarium</name>
    <dbReference type="NCBI Taxonomy" id="2589817"/>
    <lineage>
        <taxon>Bacteria</taxon>
        <taxon>Pseudomonadati</taxon>
        <taxon>Pseudomonadota</taxon>
        <taxon>Gammaproteobacteria</taxon>
        <taxon>Oceanospirillales</taxon>
        <taxon>Oceanospirillaceae</taxon>
        <taxon>Maribrevibacterium</taxon>
    </lineage>
</organism>
<dbReference type="Gene3D" id="1.10.3730.10">
    <property type="entry name" value="ProC C-terminal domain-like"/>
    <property type="match status" value="1"/>
</dbReference>
<comment type="caution">
    <text evidence="15">The sequence shown here is derived from an EMBL/GenBank/DDBJ whole genome shotgun (WGS) entry which is preliminary data.</text>
</comment>